<evidence type="ECO:0000256" key="4">
    <source>
        <dbReference type="ARBA" id="ARBA00022692"/>
    </source>
</evidence>
<organism evidence="15 16">
    <name type="scientific">Acidomonas methanolica NBRC 104435</name>
    <dbReference type="NCBI Taxonomy" id="1231351"/>
    <lineage>
        <taxon>Bacteria</taxon>
        <taxon>Pseudomonadati</taxon>
        <taxon>Pseudomonadota</taxon>
        <taxon>Alphaproteobacteria</taxon>
        <taxon>Acetobacterales</taxon>
        <taxon>Acetobacteraceae</taxon>
        <taxon>Acidomonas</taxon>
    </lineage>
</organism>
<evidence type="ECO:0000313" key="16">
    <source>
        <dbReference type="Proteomes" id="UP000019760"/>
    </source>
</evidence>
<dbReference type="InterPro" id="IPR036942">
    <property type="entry name" value="Beta-barrel_TonB_sf"/>
</dbReference>
<feature type="domain" description="TonB-dependent receptor plug" evidence="14">
    <location>
        <begin position="64"/>
        <end position="172"/>
    </location>
</feature>
<dbReference type="InterPro" id="IPR000531">
    <property type="entry name" value="Beta-barrel_TonB"/>
</dbReference>
<dbReference type="Proteomes" id="UP000019760">
    <property type="component" value="Unassembled WGS sequence"/>
</dbReference>
<keyword evidence="4 10" id="KW-0812">Transmembrane</keyword>
<dbReference type="GO" id="GO:0044718">
    <property type="term" value="P:siderophore transmembrane transport"/>
    <property type="evidence" value="ECO:0007669"/>
    <property type="project" value="TreeGrafter"/>
</dbReference>
<sequence length="683" mass="74409">MSFRHVPLALAVLASCSAAFAQTQGAEKAKPHARKALPANHVAQNGSESVERITVSATRRPTPVDDIGTSVTVITAQEIQQLQRRTLPDLLENAPGMNVVRTGGPGGATSIFMRGLPSNAVKVRLDGMEVNDPSAYSGAFDAGQYLTDGIGRVEILRGPQSGLYGADALAGVIDITSVKGKGRFKPFLRLEGGQFGTFNQTLGATGAQGAFHYAVFLSHSRVVDVPNVPKALRGGRDVPGSRNDNRSANIRLGYDVTRQFDLGLTAHLTQSKYLYPSTAYGYTDAPPYYTVYVPSNYRDQTDMNLAVVRGTAHLASFDGRFEQILGVGYVVYRNRSLSGVAGSTPTLYSGGRFKVDWHGTTRLGRFGSLLVGAEHIRDMLTQNDGGGAVAVDKAMQTEAGYGQYQGNWRHILYGAANIRFDSNSRYGQYVTWRVAPAIHIPQTGTVLKASGGSGFRGPSLEQLFVSYPSAYGNFLSNPNLRAERLNGYDAGVEQALLGGKLRMGATWYENFVRNIIETGCAGGPGGCYDTSLFNVSQAETHGVESFVKWTPRKGLDFALDYTWTVARNTKYTSAQSAEVPRIPHDKISFVTRWDVTPRLNVASTLLWVSHWRDLDRFGVIRNCRSTCVRAPGYFTINLAASYKINRMLSVYARADNLLNRQYQNPVGYLQPGRAGYGGFTLTY</sequence>
<keyword evidence="16" id="KW-1185">Reference proteome</keyword>
<protein>
    <submittedName>
        <fullName evidence="15">TonB-dependent ferrichrome siderophore receptor</fullName>
    </submittedName>
</protein>
<keyword evidence="2 10" id="KW-0813">Transport</keyword>
<keyword evidence="8 15" id="KW-0675">Receptor</keyword>
<evidence type="ECO:0000256" key="8">
    <source>
        <dbReference type="ARBA" id="ARBA00023170"/>
    </source>
</evidence>
<evidence type="ECO:0000256" key="2">
    <source>
        <dbReference type="ARBA" id="ARBA00022448"/>
    </source>
</evidence>
<dbReference type="GO" id="GO:0009279">
    <property type="term" value="C:cell outer membrane"/>
    <property type="evidence" value="ECO:0007669"/>
    <property type="project" value="UniProtKB-SubCell"/>
</dbReference>
<dbReference type="OrthoDB" id="9760333at2"/>
<dbReference type="Gene3D" id="2.170.130.10">
    <property type="entry name" value="TonB-dependent receptor, plug domain"/>
    <property type="match status" value="1"/>
</dbReference>
<evidence type="ECO:0000256" key="11">
    <source>
        <dbReference type="RuleBase" id="RU003357"/>
    </source>
</evidence>
<evidence type="ECO:0000256" key="6">
    <source>
        <dbReference type="ARBA" id="ARBA00023077"/>
    </source>
</evidence>
<name>A0A023D7L2_ACIMT</name>
<dbReference type="AlphaFoldDB" id="A0A023D7L2"/>
<keyword evidence="9 10" id="KW-0998">Cell outer membrane</keyword>
<keyword evidence="7 10" id="KW-0472">Membrane</keyword>
<dbReference type="PANTHER" id="PTHR30069:SF29">
    <property type="entry name" value="HEMOGLOBIN AND HEMOGLOBIN-HAPTOGLOBIN-BINDING PROTEIN 1-RELATED"/>
    <property type="match status" value="1"/>
</dbReference>
<feature type="domain" description="TonB-dependent receptor-like beta-barrel" evidence="13">
    <location>
        <begin position="211"/>
        <end position="657"/>
    </location>
</feature>
<dbReference type="PROSITE" id="PS52016">
    <property type="entry name" value="TONB_DEPENDENT_REC_3"/>
    <property type="match status" value="1"/>
</dbReference>
<evidence type="ECO:0000259" key="13">
    <source>
        <dbReference type="Pfam" id="PF00593"/>
    </source>
</evidence>
<evidence type="ECO:0000259" key="14">
    <source>
        <dbReference type="Pfam" id="PF07715"/>
    </source>
</evidence>
<keyword evidence="3 10" id="KW-1134">Transmembrane beta strand</keyword>
<dbReference type="InterPro" id="IPR012910">
    <property type="entry name" value="Plug_dom"/>
</dbReference>
<evidence type="ECO:0000313" key="15">
    <source>
        <dbReference type="EMBL" id="GAJ30153.1"/>
    </source>
</evidence>
<keyword evidence="5 12" id="KW-0732">Signal</keyword>
<accession>A0A023D7L2</accession>
<comment type="caution">
    <text evidence="15">The sequence shown here is derived from an EMBL/GenBank/DDBJ whole genome shotgun (WGS) entry which is preliminary data.</text>
</comment>
<proteinExistence type="inferred from homology"/>
<evidence type="ECO:0000256" key="10">
    <source>
        <dbReference type="PROSITE-ProRule" id="PRU01360"/>
    </source>
</evidence>
<evidence type="ECO:0000256" key="9">
    <source>
        <dbReference type="ARBA" id="ARBA00023237"/>
    </source>
</evidence>
<dbReference type="Gene3D" id="2.40.170.20">
    <property type="entry name" value="TonB-dependent receptor, beta-barrel domain"/>
    <property type="match status" value="1"/>
</dbReference>
<dbReference type="RefSeq" id="WP_042060829.1">
    <property type="nucleotide sequence ID" value="NZ_BAND01000106.1"/>
</dbReference>
<reference evidence="16" key="1">
    <citation type="journal article" date="2014" name="FEMS Microbiol. Lett.">
        <title>Draft Genomic DNA Sequence of the Facultatively Methylotrophic Bacterium Acidomonas methanolica type strain MB58.</title>
        <authorList>
            <person name="Higashiura N."/>
            <person name="Hadano H."/>
            <person name="Hirakawa H."/>
            <person name="Matsutani M."/>
            <person name="Takabe S."/>
            <person name="Matsushita K."/>
            <person name="Azuma Y."/>
        </authorList>
    </citation>
    <scope>NUCLEOTIDE SEQUENCE [LARGE SCALE GENOMIC DNA]</scope>
    <source>
        <strain evidence="16">MB58</strain>
    </source>
</reference>
<dbReference type="SUPFAM" id="SSF56935">
    <property type="entry name" value="Porins"/>
    <property type="match status" value="1"/>
</dbReference>
<comment type="subcellular location">
    <subcellularLocation>
        <location evidence="1 10">Cell outer membrane</location>
        <topology evidence="1 10">Multi-pass membrane protein</topology>
    </subcellularLocation>
</comment>
<dbReference type="PANTHER" id="PTHR30069">
    <property type="entry name" value="TONB-DEPENDENT OUTER MEMBRANE RECEPTOR"/>
    <property type="match status" value="1"/>
</dbReference>
<gene>
    <name evidence="15" type="ORF">Amme_107_012</name>
</gene>
<evidence type="ECO:0000256" key="5">
    <source>
        <dbReference type="ARBA" id="ARBA00022729"/>
    </source>
</evidence>
<reference evidence="15 16" key="2">
    <citation type="journal article" date="2014" name="FEMS Microbiol. Lett.">
        <title>Draft genomic DNA sequence of the facultatively methylotrophic bacterium Acidomonas methanolica type strain MB58.</title>
        <authorList>
            <person name="Higashiura N."/>
            <person name="Hadano H."/>
            <person name="Hirakawa H."/>
            <person name="Matsutani M."/>
            <person name="Takabe S."/>
            <person name="Matsushita K."/>
            <person name="Azuma Y."/>
        </authorList>
    </citation>
    <scope>NUCLEOTIDE SEQUENCE [LARGE SCALE GENOMIC DNA]</scope>
    <source>
        <strain evidence="15 16">MB58</strain>
    </source>
</reference>
<evidence type="ECO:0000256" key="12">
    <source>
        <dbReference type="SAM" id="SignalP"/>
    </source>
</evidence>
<evidence type="ECO:0000256" key="3">
    <source>
        <dbReference type="ARBA" id="ARBA00022452"/>
    </source>
</evidence>
<evidence type="ECO:0000256" key="1">
    <source>
        <dbReference type="ARBA" id="ARBA00004571"/>
    </source>
</evidence>
<dbReference type="CDD" id="cd01347">
    <property type="entry name" value="ligand_gated_channel"/>
    <property type="match status" value="1"/>
</dbReference>
<dbReference type="InterPro" id="IPR039426">
    <property type="entry name" value="TonB-dep_rcpt-like"/>
</dbReference>
<comment type="similarity">
    <text evidence="10 11">Belongs to the TonB-dependent receptor family.</text>
</comment>
<dbReference type="Pfam" id="PF00593">
    <property type="entry name" value="TonB_dep_Rec_b-barrel"/>
    <property type="match status" value="1"/>
</dbReference>
<evidence type="ECO:0000256" key="7">
    <source>
        <dbReference type="ARBA" id="ARBA00023136"/>
    </source>
</evidence>
<keyword evidence="6 11" id="KW-0798">TonB box</keyword>
<dbReference type="Pfam" id="PF07715">
    <property type="entry name" value="Plug"/>
    <property type="match status" value="1"/>
</dbReference>
<dbReference type="InterPro" id="IPR037066">
    <property type="entry name" value="Plug_dom_sf"/>
</dbReference>
<feature type="chain" id="PRO_5030001444" evidence="12">
    <location>
        <begin position="22"/>
        <end position="683"/>
    </location>
</feature>
<dbReference type="GO" id="GO:0015344">
    <property type="term" value="F:siderophore uptake transmembrane transporter activity"/>
    <property type="evidence" value="ECO:0007669"/>
    <property type="project" value="TreeGrafter"/>
</dbReference>
<feature type="signal peptide" evidence="12">
    <location>
        <begin position="1"/>
        <end position="21"/>
    </location>
</feature>
<dbReference type="EMBL" id="BAND01000106">
    <property type="protein sequence ID" value="GAJ30153.1"/>
    <property type="molecule type" value="Genomic_DNA"/>
</dbReference>
<dbReference type="PROSITE" id="PS51257">
    <property type="entry name" value="PROKAR_LIPOPROTEIN"/>
    <property type="match status" value="1"/>
</dbReference>